<dbReference type="SUPFAM" id="SSF48371">
    <property type="entry name" value="ARM repeat"/>
    <property type="match status" value="1"/>
</dbReference>
<evidence type="ECO:0000313" key="6">
    <source>
        <dbReference type="Ensembl" id="ENSSPUP00000007032.1"/>
    </source>
</evidence>
<keyword evidence="3" id="KW-0963">Cytoplasm</keyword>
<evidence type="ECO:0008006" key="8">
    <source>
        <dbReference type="Google" id="ProtNLM"/>
    </source>
</evidence>
<evidence type="ECO:0000256" key="4">
    <source>
        <dbReference type="ARBA" id="ARBA00022737"/>
    </source>
</evidence>
<reference evidence="6" key="1">
    <citation type="submission" date="2025-08" db="UniProtKB">
        <authorList>
            <consortium name="Ensembl"/>
        </authorList>
    </citation>
    <scope>IDENTIFICATION</scope>
</reference>
<keyword evidence="7" id="KW-1185">Reference proteome</keyword>
<dbReference type="InterPro" id="IPR040122">
    <property type="entry name" value="Importin_beta"/>
</dbReference>
<name>A0A8D0GHS6_SPHPU</name>
<dbReference type="OMA" id="VMPFVLN"/>
<evidence type="ECO:0000256" key="2">
    <source>
        <dbReference type="ARBA" id="ARBA00022448"/>
    </source>
</evidence>
<dbReference type="Proteomes" id="UP000694392">
    <property type="component" value="Unplaced"/>
</dbReference>
<sequence length="729" mass="80316">MGSTPKHYTAQVVDMLALHLPPEKLFPQLMEPALQSTNPYQRKAGLMCLAVLAEGCGDHIRNKHLQPMLQVVCQLLSDESQVIRNVVLFALGQFSENLQADISRFSNEILPLLLHYLEGVELVHTSHLVKAYYALENFMENLGDKILATLALSGSPRIKELVVSAMGAIANAAKASMLPYFPAVMEHLKGYLLITREDLQPIQIQAIETLVILAQSLGWDIFLPLAEECCQLGLNLCDQVDDPDLWRCTYSLFGALSSMMEEAIAPHLPRITTLMLYSLKSTEGVQPQYGNGSSFLLFDDEEEEAEVEGEENLGEEEDEEDSEMTGMSVENAFMDEKEDACVALGELATSASVSFLPYMENCFQEVFKLMECPHLNVQKAAFKALGQFCVGLHRVCERDPSEPHSAALQKLLPLVLPAFVRGICQDKEQLVVMSVLEALGEVLKACQQEALREPGHLVELCRVLREVLERKTACQDPDVEEEEEQAEYDAMLIEYAGEGIPILAATDGGHTFAPYFASFLPLLLNKTNPSCSASEKSFAVGTLAEVVVDLGRASGPFVPWILPALLGAMQDMDKEGRSNGLFGLGVLAEHGGESLHKHYPKLLGVVSSILSQERSSRVMDNVCVAVARMVMAYPGGVPIDQVFPVLLRSLPFKENFKEYKTIFHCFCFLYEHDPQQVLQKIREILQASGAVLGIESLQEDAQAVLLALLRDLSSCHLAESRVSAAIGSP</sequence>
<evidence type="ECO:0000313" key="7">
    <source>
        <dbReference type="Proteomes" id="UP000694392"/>
    </source>
</evidence>
<dbReference type="Ensembl" id="ENSSPUT00000007489.1">
    <property type="protein sequence ID" value="ENSSPUP00000007032.1"/>
    <property type="gene ID" value="ENSSPUG00000005442.1"/>
</dbReference>
<comment type="subcellular location">
    <subcellularLocation>
        <location evidence="1">Cytoplasm</location>
    </subcellularLocation>
</comment>
<protein>
    <recommendedName>
        <fullName evidence="8">Importin 4</fullName>
    </recommendedName>
</protein>
<dbReference type="AlphaFoldDB" id="A0A8D0GHS6"/>
<accession>A0A8D0GHS6</accession>
<evidence type="ECO:0000256" key="3">
    <source>
        <dbReference type="ARBA" id="ARBA00022490"/>
    </source>
</evidence>
<organism evidence="6 7">
    <name type="scientific">Sphenodon punctatus</name>
    <name type="common">Tuatara</name>
    <name type="synonym">Hatteria punctata</name>
    <dbReference type="NCBI Taxonomy" id="8508"/>
    <lineage>
        <taxon>Eukaryota</taxon>
        <taxon>Metazoa</taxon>
        <taxon>Chordata</taxon>
        <taxon>Craniata</taxon>
        <taxon>Vertebrata</taxon>
        <taxon>Euteleostomi</taxon>
        <taxon>Lepidosauria</taxon>
        <taxon>Sphenodontia</taxon>
        <taxon>Sphenodontidae</taxon>
        <taxon>Sphenodon</taxon>
    </lineage>
</organism>
<reference evidence="6" key="2">
    <citation type="submission" date="2025-09" db="UniProtKB">
        <authorList>
            <consortium name="Ensembl"/>
        </authorList>
    </citation>
    <scope>IDENTIFICATION</scope>
</reference>
<proteinExistence type="predicted"/>
<dbReference type="InterPro" id="IPR016024">
    <property type="entry name" value="ARM-type_fold"/>
</dbReference>
<dbReference type="Gene3D" id="1.25.10.10">
    <property type="entry name" value="Leucine-rich Repeat Variant"/>
    <property type="match status" value="1"/>
</dbReference>
<dbReference type="GO" id="GO:0005737">
    <property type="term" value="C:cytoplasm"/>
    <property type="evidence" value="ECO:0007669"/>
    <property type="project" value="UniProtKB-SubCell"/>
</dbReference>
<dbReference type="PANTHER" id="PTHR10527">
    <property type="entry name" value="IMPORTIN BETA"/>
    <property type="match status" value="1"/>
</dbReference>
<keyword evidence="4" id="KW-0677">Repeat</keyword>
<dbReference type="GO" id="GO:0006606">
    <property type="term" value="P:protein import into nucleus"/>
    <property type="evidence" value="ECO:0007669"/>
    <property type="project" value="InterPro"/>
</dbReference>
<evidence type="ECO:0000256" key="5">
    <source>
        <dbReference type="ARBA" id="ARBA00022927"/>
    </source>
</evidence>
<keyword evidence="2" id="KW-0813">Transport</keyword>
<dbReference type="InterPro" id="IPR011989">
    <property type="entry name" value="ARM-like"/>
</dbReference>
<evidence type="ECO:0000256" key="1">
    <source>
        <dbReference type="ARBA" id="ARBA00004496"/>
    </source>
</evidence>
<dbReference type="GeneTree" id="ENSGT00550000075074"/>
<keyword evidence="5" id="KW-0653">Protein transport</keyword>